<evidence type="ECO:0000313" key="2">
    <source>
        <dbReference type="EMBL" id="BES85126.1"/>
    </source>
</evidence>
<protein>
    <submittedName>
        <fullName evidence="2">Uncharacterized protein</fullName>
    </submittedName>
</protein>
<gene>
    <name evidence="2" type="ORF">PEC302110_22230</name>
</gene>
<feature type="transmembrane region" description="Helical" evidence="1">
    <location>
        <begin position="50"/>
        <end position="70"/>
    </location>
</feature>
<keyword evidence="1" id="KW-0812">Transmembrane</keyword>
<sequence>MEQKRTTVERLEKELQGNIKVKPWVFLGGVSTALSALLEFYSNPYGDSTYLYAQVLLAVGCLGYGVSLFYNQKKLEAAVAALRSEAGEMGDTPK</sequence>
<accession>A0AAN0MLA6</accession>
<organism evidence="2 3">
    <name type="scientific">Pectobacterium araliae</name>
    <dbReference type="NCBI Taxonomy" id="3073862"/>
    <lineage>
        <taxon>Bacteria</taxon>
        <taxon>Pseudomonadati</taxon>
        <taxon>Pseudomonadota</taxon>
        <taxon>Gammaproteobacteria</taxon>
        <taxon>Enterobacterales</taxon>
        <taxon>Pectobacteriaceae</taxon>
        <taxon>Pectobacterium</taxon>
    </lineage>
</organism>
<keyword evidence="1" id="KW-1133">Transmembrane helix</keyword>
<dbReference type="KEGG" id="parl:PEC302110_22230"/>
<feature type="transmembrane region" description="Helical" evidence="1">
    <location>
        <begin position="21"/>
        <end position="38"/>
    </location>
</feature>
<dbReference type="AlphaFoldDB" id="A0AAN0MLA6"/>
<dbReference type="Proteomes" id="UP001377830">
    <property type="component" value="Chromosome"/>
</dbReference>
<name>A0AAN0MLA6_9GAMM</name>
<keyword evidence="3" id="KW-1185">Reference proteome</keyword>
<proteinExistence type="predicted"/>
<keyword evidence="1" id="KW-0472">Membrane</keyword>
<evidence type="ECO:0000256" key="1">
    <source>
        <dbReference type="SAM" id="Phobius"/>
    </source>
</evidence>
<reference evidence="3" key="1">
    <citation type="journal article" date="2024" name="Int. J. Syst. Evol. Microbiol.">
        <title>Pectobacterium araliae sp. nov., a pathogen causing bacterial soft rot of Japanese angelica tree in Japan.</title>
        <authorList>
            <person name="Sawada H."/>
            <person name="Someya N."/>
            <person name="Morohoshi T."/>
            <person name="Ono M."/>
            <person name="Satou M."/>
        </authorList>
    </citation>
    <scope>NUCLEOTIDE SEQUENCE [LARGE SCALE GENOMIC DNA]</scope>
    <source>
        <strain evidence="3">MAFF 302110</strain>
    </source>
</reference>
<evidence type="ECO:0000313" key="3">
    <source>
        <dbReference type="Proteomes" id="UP001377830"/>
    </source>
</evidence>
<dbReference type="EMBL" id="AP028908">
    <property type="protein sequence ID" value="BES85126.1"/>
    <property type="molecule type" value="Genomic_DNA"/>
</dbReference>